<dbReference type="Proteomes" id="UP000032568">
    <property type="component" value="Chromosome"/>
</dbReference>
<evidence type="ECO:0000259" key="2">
    <source>
        <dbReference type="Pfam" id="PF13116"/>
    </source>
</evidence>
<dbReference type="KEGG" id="tact:SG35_023295"/>
<evidence type="ECO:0000313" key="4">
    <source>
        <dbReference type="Proteomes" id="UP000032568"/>
    </source>
</evidence>
<organism evidence="3 4">
    <name type="scientific">Thalassomonas actiniarum</name>
    <dbReference type="NCBI Taxonomy" id="485447"/>
    <lineage>
        <taxon>Bacteria</taxon>
        <taxon>Pseudomonadati</taxon>
        <taxon>Pseudomonadota</taxon>
        <taxon>Gammaproteobacteria</taxon>
        <taxon>Alteromonadales</taxon>
        <taxon>Colwelliaceae</taxon>
        <taxon>Thalassomonas</taxon>
    </lineage>
</organism>
<dbReference type="InterPro" id="IPR025263">
    <property type="entry name" value="YhdP_central"/>
</dbReference>
<accession>A0AAE9YNY2</accession>
<feature type="region of interest" description="Disordered" evidence="1">
    <location>
        <begin position="1276"/>
        <end position="1303"/>
    </location>
</feature>
<dbReference type="InterPro" id="IPR011836">
    <property type="entry name" value="YhdP"/>
</dbReference>
<evidence type="ECO:0000256" key="1">
    <source>
        <dbReference type="SAM" id="MobiDB-lite"/>
    </source>
</evidence>
<reference evidence="3 4" key="2">
    <citation type="journal article" date="2022" name="Mar. Drugs">
        <title>Bioassay-Guided Fractionation Leads to the Detection of Cholic Acid Generated by the Rare Thalassomonas sp.</title>
        <authorList>
            <person name="Pheiffer F."/>
            <person name="Schneider Y.K."/>
            <person name="Hansen E.H."/>
            <person name="Andersen J.H."/>
            <person name="Isaksson J."/>
            <person name="Busche T."/>
            <person name="R C."/>
            <person name="Kalinowski J."/>
            <person name="Zyl L.V."/>
            <person name="Trindade M."/>
        </authorList>
    </citation>
    <scope>NUCLEOTIDE SEQUENCE [LARGE SCALE GENOMIC DNA]</scope>
    <source>
        <strain evidence="3 4">A5K-106</strain>
    </source>
</reference>
<feature type="domain" description="YhdP central" evidence="2">
    <location>
        <begin position="7"/>
        <end position="1261"/>
    </location>
</feature>
<dbReference type="PANTHER" id="PTHR38690">
    <property type="entry name" value="PROTEASE-RELATED"/>
    <property type="match status" value="1"/>
</dbReference>
<gene>
    <name evidence="3" type="ORF">SG35_023295</name>
</gene>
<proteinExistence type="predicted"/>
<evidence type="ECO:0000313" key="3">
    <source>
        <dbReference type="EMBL" id="WDD98172.1"/>
    </source>
</evidence>
<protein>
    <submittedName>
        <fullName evidence="3">TIGR02099 family protein</fullName>
    </submittedName>
</protein>
<dbReference type="Pfam" id="PF13116">
    <property type="entry name" value="YhdP"/>
    <property type="match status" value="1"/>
</dbReference>
<name>A0AAE9YNY2_9GAMM</name>
<sequence length="1318" mass="145659">MSVSKVLNLWLNRLYKTLAILLVLIAVVISALRLMLPYAHNYRQNFQEYLSDTYQSQILIGSLSMDWQGLGPVLVANNVSLLQSDAVNVFIKNIDIHLDFWASIRARQLITHDFTLAGAKVVVDPELLLEQQDNNSEPPEIGKLTDLFLEQIERFSLRNSQIILQTREHSSTFLISYLDWVNKDSRHQAKGDVILDGITSNNLKVQLDINGSDSEEMSGQIFLAANQVNITPWLADVLATEIDNTDSVLNFNAWLTIKNGVAGQLQLVLGDNEISWQDKEVHHQLAISEGQFFATDLNNFNQFSLQSSPLELSIDQQKLQPFTVQAQKLGSNLFTYLSYVDLSGLRHFSSLLVDNEEVNQLIAKMAPVGRLTDIYLQKQSDTLQLAADFNDISTEYASGIPGVKHAFGSILLAEQQLQLDIHASGGALDFQQHFPRPIPYDSLSASVFVKMGDNGWQLNAQDIRLMSPEVEFSGELALDGPDDNPVTMSLLASVENVDAANVQYYYPHLLMGKDLVGYLNEGIVSGVIPQASVLFNGPLQGFPFTGPVNGHSGIFTVDAELEQAHFQFDPLWPAITDFYANLNFTNDSMLITARGGELTGVDVTGVEAEIKSLSQEQLLTVDAPINQVPPEAVTELMLLSPMKDTVGATLEQLAVSGPVSGEFSLNIPLQNPDDTLASGVVDFAGNRIALQAPEMDFRDVNGRLTFENDVLAIDKLALNWRGLPLSLKVAAADKSEYYHTKIDIDANWQDKLWLKQLPGELQQYGGGALVWQGDLSLNMHHDGGFSYDFSLASDMAATELMLPDPFSLAETEQTAFSAKVSGQLNQSTINANLGEQLSFYGVLNHEQVQFSRAHLVLGDETMLLPMDGFHITAKLDQAKVSQWQPLILDILDSLDTGTGADDEPGLLAQPERIRGSVGSLDIVGQALTEVSFNLLDQDNWWLLQLNAKEARGQIKFYPDWYGQGIDIDADFLNLKTAAGAEESTEQSAQSIRAENDIIFANVPPMRVHCDACRFDDLDFGELDFEISHSRDDVIELKNFVSRRDKTRLTLEGEWSHNQTSSETKMSGLFSTKDIEHEIEKLGFASIIKDSGGKVEFTAHWPGGPQDYALQQLNGDVAVNIDDGYLADVSDKGLRILSVLSLQSLVRKLTLDFRDIFSDGVFYSEIKGDFRIEQGVLYTDNTMMKGTAGDLTMKGNTRLGEELLDYRMSYKPNLTSSLPVLAWIATLNPVTFLAGIAIDEVFTSKVVSELNFELTGSIAEPDLQVVNRKTKDISVGRSTPPKIIETPEVTPEVSGKKKADGQGNKLPINYLQQAKEIDG</sequence>
<dbReference type="PANTHER" id="PTHR38690:SF1">
    <property type="entry name" value="PROTEASE"/>
    <property type="match status" value="1"/>
</dbReference>
<dbReference type="NCBIfam" id="TIGR02099">
    <property type="entry name" value="YhdP family protein"/>
    <property type="match status" value="1"/>
</dbReference>
<reference evidence="3 4" key="1">
    <citation type="journal article" date="2015" name="Genome Announc.">
        <title>Draft Genome Sequences of Marine Isolates of Thalassomonas viridans and Thalassomonas actiniarum.</title>
        <authorList>
            <person name="Olonade I."/>
            <person name="van Zyl L.J."/>
            <person name="Trindade M."/>
        </authorList>
    </citation>
    <scope>NUCLEOTIDE SEQUENCE [LARGE SCALE GENOMIC DNA]</scope>
    <source>
        <strain evidence="3 4">A5K-106</strain>
    </source>
</reference>
<dbReference type="EMBL" id="CP059735">
    <property type="protein sequence ID" value="WDD98172.1"/>
    <property type="molecule type" value="Genomic_DNA"/>
</dbReference>
<keyword evidence="4" id="KW-1185">Reference proteome</keyword>
<dbReference type="RefSeq" id="WP_044830590.1">
    <property type="nucleotide sequence ID" value="NZ_CP059735.1"/>
</dbReference>